<dbReference type="InterPro" id="IPR029787">
    <property type="entry name" value="Nucleotide_cyclase"/>
</dbReference>
<evidence type="ECO:0000256" key="1">
    <source>
        <dbReference type="ARBA" id="ARBA00012528"/>
    </source>
</evidence>
<evidence type="ECO:0000256" key="2">
    <source>
        <dbReference type="ARBA" id="ARBA00034247"/>
    </source>
</evidence>
<dbReference type="OrthoDB" id="9812260at2"/>
<keyword evidence="5" id="KW-1185">Reference proteome</keyword>
<gene>
    <name evidence="4" type="ORF">RG540_CH20450</name>
</gene>
<dbReference type="GO" id="GO:1902201">
    <property type="term" value="P:negative regulation of bacterial-type flagellum-dependent cell motility"/>
    <property type="evidence" value="ECO:0007669"/>
    <property type="project" value="TreeGrafter"/>
</dbReference>
<dbReference type="KEGG" id="ngg:RG540_CH20450"/>
<dbReference type="GO" id="GO:0005886">
    <property type="term" value="C:plasma membrane"/>
    <property type="evidence" value="ECO:0007669"/>
    <property type="project" value="TreeGrafter"/>
</dbReference>
<sequence length="203" mass="22180">MPYLQSQHFRKTEERLTYGWAAPSPVQMEVANLTADPLTGFANLKEFYRLGSPLVGTCLSEGASCAVAIVDIDHFRRLNDTHCEETIAEVLKAIAAKLDAACGGGRHLLARLDDEEFGLLLVGFDGAAATDFCEKLRLEIADMRIASGDNHFSITVSIGLAEVYGPETFDNYLNAAEQFLFMAKSFGRNQVFSDHTVVLQAVG</sequence>
<dbReference type="AlphaFoldDB" id="A0A068SQS5"/>
<dbReference type="SMART" id="SM00267">
    <property type="entry name" value="GGDEF"/>
    <property type="match status" value="1"/>
</dbReference>
<dbReference type="EC" id="2.7.7.65" evidence="1"/>
<dbReference type="PANTHER" id="PTHR45138">
    <property type="entry name" value="REGULATORY COMPONENTS OF SENSORY TRANSDUCTION SYSTEM"/>
    <property type="match status" value="1"/>
</dbReference>
<organism evidence="4 5">
    <name type="scientific">Neorhizobium galegae bv. orientalis str. HAMBI 540</name>
    <dbReference type="NCBI Taxonomy" id="1028800"/>
    <lineage>
        <taxon>Bacteria</taxon>
        <taxon>Pseudomonadati</taxon>
        <taxon>Pseudomonadota</taxon>
        <taxon>Alphaproteobacteria</taxon>
        <taxon>Hyphomicrobiales</taxon>
        <taxon>Rhizobiaceae</taxon>
        <taxon>Rhizobium/Agrobacterium group</taxon>
        <taxon>Neorhizobium</taxon>
    </lineage>
</organism>
<dbReference type="Gene3D" id="3.30.70.270">
    <property type="match status" value="1"/>
</dbReference>
<evidence type="ECO:0000259" key="3">
    <source>
        <dbReference type="PROSITE" id="PS50887"/>
    </source>
</evidence>
<feature type="domain" description="GGDEF" evidence="3">
    <location>
        <begin position="63"/>
        <end position="196"/>
    </location>
</feature>
<dbReference type="RefSeq" id="WP_051909323.1">
    <property type="nucleotide sequence ID" value="NZ_HG938353.1"/>
</dbReference>
<dbReference type="CDD" id="cd01949">
    <property type="entry name" value="GGDEF"/>
    <property type="match status" value="1"/>
</dbReference>
<comment type="catalytic activity">
    <reaction evidence="2">
        <text>2 GTP = 3',3'-c-di-GMP + 2 diphosphate</text>
        <dbReference type="Rhea" id="RHEA:24898"/>
        <dbReference type="ChEBI" id="CHEBI:33019"/>
        <dbReference type="ChEBI" id="CHEBI:37565"/>
        <dbReference type="ChEBI" id="CHEBI:58805"/>
        <dbReference type="EC" id="2.7.7.65"/>
    </reaction>
</comment>
<dbReference type="InterPro" id="IPR043128">
    <property type="entry name" value="Rev_trsase/Diguanyl_cyclase"/>
</dbReference>
<dbReference type="PANTHER" id="PTHR45138:SF9">
    <property type="entry name" value="DIGUANYLATE CYCLASE DGCM-RELATED"/>
    <property type="match status" value="1"/>
</dbReference>
<dbReference type="GO" id="GO:0043709">
    <property type="term" value="P:cell adhesion involved in single-species biofilm formation"/>
    <property type="evidence" value="ECO:0007669"/>
    <property type="project" value="TreeGrafter"/>
</dbReference>
<name>A0A068SQS5_NEOGA</name>
<dbReference type="eggNOG" id="COG3706">
    <property type="taxonomic scope" value="Bacteria"/>
</dbReference>
<evidence type="ECO:0000313" key="4">
    <source>
        <dbReference type="EMBL" id="CDN48214.1"/>
    </source>
</evidence>
<dbReference type="HOGENOM" id="CLU_000445_11_16_5"/>
<accession>A0A068SQS5</accession>
<dbReference type="InterPro" id="IPR050469">
    <property type="entry name" value="Diguanylate_Cyclase"/>
</dbReference>
<reference evidence="5" key="1">
    <citation type="journal article" date="2014" name="BMC Genomics">
        <title>Genome sequencing of two Neorhizobium galegae strains reveals a noeT gene responsible for the unusual acetylation of the nodulation factors.</title>
        <authorList>
            <person name="Osterman J."/>
            <person name="Marsh J."/>
            <person name="Laine P.K."/>
            <person name="Zeng Z."/>
            <person name="Alatalo E."/>
            <person name="Sullivan J.T."/>
            <person name="Young J.P."/>
            <person name="Thomas-Oates J."/>
            <person name="Paulin L."/>
            <person name="Lindstrom K."/>
        </authorList>
    </citation>
    <scope>NUCLEOTIDE SEQUENCE [LARGE SCALE GENOMIC DNA]</scope>
    <source>
        <strain evidence="5">HAMBI 540</strain>
    </source>
</reference>
<dbReference type="InterPro" id="IPR000160">
    <property type="entry name" value="GGDEF_dom"/>
</dbReference>
<dbReference type="EMBL" id="HG938353">
    <property type="protein sequence ID" value="CDN48214.1"/>
    <property type="molecule type" value="Genomic_DNA"/>
</dbReference>
<dbReference type="NCBIfam" id="TIGR00254">
    <property type="entry name" value="GGDEF"/>
    <property type="match status" value="1"/>
</dbReference>
<dbReference type="SUPFAM" id="SSF55073">
    <property type="entry name" value="Nucleotide cyclase"/>
    <property type="match status" value="1"/>
</dbReference>
<dbReference type="PROSITE" id="PS50887">
    <property type="entry name" value="GGDEF"/>
    <property type="match status" value="1"/>
</dbReference>
<proteinExistence type="predicted"/>
<evidence type="ECO:0000313" key="5">
    <source>
        <dbReference type="Proteomes" id="UP000028181"/>
    </source>
</evidence>
<dbReference type="Pfam" id="PF00990">
    <property type="entry name" value="GGDEF"/>
    <property type="match status" value="1"/>
</dbReference>
<dbReference type="Proteomes" id="UP000028181">
    <property type="component" value="Chromosome I"/>
</dbReference>
<dbReference type="GO" id="GO:0052621">
    <property type="term" value="F:diguanylate cyclase activity"/>
    <property type="evidence" value="ECO:0007669"/>
    <property type="project" value="UniProtKB-EC"/>
</dbReference>
<protein>
    <recommendedName>
        <fullName evidence="1">diguanylate cyclase</fullName>
        <ecNumber evidence="1">2.7.7.65</ecNumber>
    </recommendedName>
</protein>
<dbReference type="PATRIC" id="fig|1028800.3.peg.2065"/>
<dbReference type="GeneID" id="24259477"/>